<protein>
    <recommendedName>
        <fullName evidence="1">UspA domain-containing protein</fullName>
    </recommendedName>
</protein>
<accession>A0A3P6QJ97</accession>
<dbReference type="InterPro" id="IPR006016">
    <property type="entry name" value="UspA"/>
</dbReference>
<evidence type="ECO:0000313" key="2">
    <source>
        <dbReference type="EMBL" id="VDK32724.1"/>
    </source>
</evidence>
<dbReference type="SUPFAM" id="SSF52402">
    <property type="entry name" value="Adenine nucleotide alpha hydrolases-like"/>
    <property type="match status" value="1"/>
</dbReference>
<evidence type="ECO:0000313" key="3">
    <source>
        <dbReference type="Proteomes" id="UP000281553"/>
    </source>
</evidence>
<dbReference type="EMBL" id="UYRU01001862">
    <property type="protein sequence ID" value="VDK32724.1"/>
    <property type="molecule type" value="Genomic_DNA"/>
</dbReference>
<dbReference type="CDD" id="cd23659">
    <property type="entry name" value="USP_At3g01520-like"/>
    <property type="match status" value="1"/>
</dbReference>
<keyword evidence="3" id="KW-1185">Reference proteome</keyword>
<dbReference type="PANTHER" id="PTHR46989:SF3">
    <property type="entry name" value="USPA DOMAIN-CONTAINING PROTEIN"/>
    <property type="match status" value="1"/>
</dbReference>
<sequence length="166" mass="18663">MAAKRVVLIPLDGGENSEWAFKWYLKRSKQPRDFLILLHVVEGTLVTTSKAGLDEESRAVLCESLNEHLQTDIKLGRKLLEKFSQMCKEVDLKHKVTVHVDDKPGDAVIKVAQQYKANLIIMGSRGINKVRRTFLGSTSDHVLHHSAVPVLLVPAKKRNRPSFTVS</sequence>
<dbReference type="InterPro" id="IPR006015">
    <property type="entry name" value="Universal_stress_UspA"/>
</dbReference>
<proteinExistence type="predicted"/>
<dbReference type="PRINTS" id="PR01438">
    <property type="entry name" value="UNVRSLSTRESS"/>
</dbReference>
<feature type="domain" description="UspA" evidence="1">
    <location>
        <begin position="5"/>
        <end position="154"/>
    </location>
</feature>
<dbReference type="AlphaFoldDB" id="A0A3P6QJ97"/>
<dbReference type="OrthoDB" id="843225at2759"/>
<dbReference type="PANTHER" id="PTHR46989">
    <property type="entry name" value="USP DOMAIN-CONTAINING PROTEIN"/>
    <property type="match status" value="1"/>
</dbReference>
<dbReference type="Gene3D" id="3.40.50.620">
    <property type="entry name" value="HUPs"/>
    <property type="match status" value="1"/>
</dbReference>
<reference evidence="2 3" key="1">
    <citation type="submission" date="2018-11" db="EMBL/GenBank/DDBJ databases">
        <authorList>
            <consortium name="Pathogen Informatics"/>
        </authorList>
    </citation>
    <scope>NUCLEOTIDE SEQUENCE [LARGE SCALE GENOMIC DNA]</scope>
</reference>
<dbReference type="InterPro" id="IPR014729">
    <property type="entry name" value="Rossmann-like_a/b/a_fold"/>
</dbReference>
<dbReference type="Proteomes" id="UP000281553">
    <property type="component" value="Unassembled WGS sequence"/>
</dbReference>
<gene>
    <name evidence="2" type="ORF">DILT_LOCUS443</name>
</gene>
<organism evidence="2 3">
    <name type="scientific">Dibothriocephalus latus</name>
    <name type="common">Fish tapeworm</name>
    <name type="synonym">Diphyllobothrium latum</name>
    <dbReference type="NCBI Taxonomy" id="60516"/>
    <lineage>
        <taxon>Eukaryota</taxon>
        <taxon>Metazoa</taxon>
        <taxon>Spiralia</taxon>
        <taxon>Lophotrochozoa</taxon>
        <taxon>Platyhelminthes</taxon>
        <taxon>Cestoda</taxon>
        <taxon>Eucestoda</taxon>
        <taxon>Diphyllobothriidea</taxon>
        <taxon>Diphyllobothriidae</taxon>
        <taxon>Dibothriocephalus</taxon>
    </lineage>
</organism>
<evidence type="ECO:0000259" key="1">
    <source>
        <dbReference type="Pfam" id="PF00582"/>
    </source>
</evidence>
<name>A0A3P6QJ97_DIBLA</name>
<dbReference type="Pfam" id="PF00582">
    <property type="entry name" value="Usp"/>
    <property type="match status" value="1"/>
</dbReference>